<keyword evidence="5" id="KW-1133">Transmembrane helix</keyword>
<evidence type="ECO:0000313" key="12">
    <source>
        <dbReference type="Proteomes" id="UP000257200"/>
    </source>
</evidence>
<dbReference type="GO" id="GO:0007155">
    <property type="term" value="P:cell adhesion"/>
    <property type="evidence" value="ECO:0007669"/>
    <property type="project" value="InterPro"/>
</dbReference>
<dbReference type="Proteomes" id="UP000257200">
    <property type="component" value="Unplaced"/>
</dbReference>
<keyword evidence="8" id="KW-0325">Glycoprotein</keyword>
<dbReference type="GeneTree" id="ENSGT00940000155457"/>
<dbReference type="Pfam" id="PF13927">
    <property type="entry name" value="Ig_3"/>
    <property type="match status" value="1"/>
</dbReference>
<dbReference type="FunFam" id="2.60.40.10:FF:000053">
    <property type="entry name" value="Roundabout guidance receptor 1"/>
    <property type="match status" value="1"/>
</dbReference>
<dbReference type="GO" id="GO:0005886">
    <property type="term" value="C:plasma membrane"/>
    <property type="evidence" value="ECO:0007669"/>
    <property type="project" value="UniProtKB-ARBA"/>
</dbReference>
<evidence type="ECO:0000256" key="8">
    <source>
        <dbReference type="ARBA" id="ARBA00023180"/>
    </source>
</evidence>
<feature type="domain" description="Ig-like" evidence="10">
    <location>
        <begin position="227"/>
        <end position="311"/>
    </location>
</feature>
<dbReference type="FunFam" id="2.60.40.10:FF:000043">
    <property type="entry name" value="roundabout homolog 2 isoform X2"/>
    <property type="match status" value="1"/>
</dbReference>
<keyword evidence="6" id="KW-0472">Membrane</keyword>
<dbReference type="GO" id="GO:0043005">
    <property type="term" value="C:neuron projection"/>
    <property type="evidence" value="ECO:0007669"/>
    <property type="project" value="TreeGrafter"/>
</dbReference>
<dbReference type="Gene3D" id="2.60.40.10">
    <property type="entry name" value="Immunoglobulins"/>
    <property type="match status" value="3"/>
</dbReference>
<reference evidence="11" key="2">
    <citation type="submission" date="2025-09" db="UniProtKB">
        <authorList>
            <consortium name="Ensembl"/>
        </authorList>
    </citation>
    <scope>IDENTIFICATION</scope>
</reference>
<dbReference type="InterPro" id="IPR007110">
    <property type="entry name" value="Ig-like_dom"/>
</dbReference>
<feature type="domain" description="Ig-like" evidence="10">
    <location>
        <begin position="135"/>
        <end position="222"/>
    </location>
</feature>
<dbReference type="InterPro" id="IPR036179">
    <property type="entry name" value="Ig-like_dom_sf"/>
</dbReference>
<keyword evidence="12" id="KW-1185">Reference proteome</keyword>
<feature type="domain" description="Ig-like" evidence="10">
    <location>
        <begin position="33"/>
        <end position="129"/>
    </location>
</feature>
<dbReference type="SMART" id="SM00408">
    <property type="entry name" value="IGc2"/>
    <property type="match status" value="3"/>
</dbReference>
<keyword evidence="4" id="KW-0677">Repeat</keyword>
<dbReference type="PANTHER" id="PTHR12231:SF236">
    <property type="entry name" value="ROUNDABOUT HOMOLOG 3"/>
    <property type="match status" value="1"/>
</dbReference>
<name>A0A3Q1FFU4_9TELE</name>
<evidence type="ECO:0000256" key="3">
    <source>
        <dbReference type="ARBA" id="ARBA00022729"/>
    </source>
</evidence>
<evidence type="ECO:0000313" key="11">
    <source>
        <dbReference type="Ensembl" id="ENSAPOP00000016761.1"/>
    </source>
</evidence>
<evidence type="ECO:0000256" key="4">
    <source>
        <dbReference type="ARBA" id="ARBA00022737"/>
    </source>
</evidence>
<protein>
    <submittedName>
        <fullName evidence="11">Roundabout guidance receptor 3</fullName>
    </submittedName>
</protein>
<dbReference type="InterPro" id="IPR051170">
    <property type="entry name" value="Neural/epithelial_adhesion"/>
</dbReference>
<dbReference type="PRINTS" id="PR01838">
    <property type="entry name" value="NCAMFAMILY"/>
</dbReference>
<organism evidence="11 12">
    <name type="scientific">Acanthochromis polyacanthus</name>
    <name type="common">spiny chromis</name>
    <dbReference type="NCBI Taxonomy" id="80966"/>
    <lineage>
        <taxon>Eukaryota</taxon>
        <taxon>Metazoa</taxon>
        <taxon>Chordata</taxon>
        <taxon>Craniata</taxon>
        <taxon>Vertebrata</taxon>
        <taxon>Euteleostomi</taxon>
        <taxon>Actinopterygii</taxon>
        <taxon>Neopterygii</taxon>
        <taxon>Teleostei</taxon>
        <taxon>Neoteleostei</taxon>
        <taxon>Acanthomorphata</taxon>
        <taxon>Ovalentaria</taxon>
        <taxon>Pomacentridae</taxon>
        <taxon>Acanthochromis</taxon>
    </lineage>
</organism>
<dbReference type="Ensembl" id="ENSAPOT00000025838.1">
    <property type="protein sequence ID" value="ENSAPOP00000016761.1"/>
    <property type="gene ID" value="ENSAPOG00000019934.1"/>
</dbReference>
<keyword evidence="3" id="KW-0732">Signal</keyword>
<dbReference type="InterPro" id="IPR003598">
    <property type="entry name" value="Ig_sub2"/>
</dbReference>
<proteinExistence type="predicted"/>
<reference evidence="11" key="1">
    <citation type="submission" date="2025-08" db="UniProtKB">
        <authorList>
            <consortium name="Ensembl"/>
        </authorList>
    </citation>
    <scope>IDENTIFICATION</scope>
</reference>
<keyword evidence="9" id="KW-0393">Immunoglobulin domain</keyword>
<dbReference type="SMART" id="SM00409">
    <property type="entry name" value="IG"/>
    <property type="match status" value="3"/>
</dbReference>
<dbReference type="InterPro" id="IPR013098">
    <property type="entry name" value="Ig_I-set"/>
</dbReference>
<evidence type="ECO:0000256" key="5">
    <source>
        <dbReference type="ARBA" id="ARBA00022989"/>
    </source>
</evidence>
<evidence type="ECO:0000256" key="6">
    <source>
        <dbReference type="ARBA" id="ARBA00023136"/>
    </source>
</evidence>
<comment type="subcellular location">
    <subcellularLocation>
        <location evidence="1">Membrane</location>
        <topology evidence="1">Single-pass membrane protein</topology>
    </subcellularLocation>
</comment>
<dbReference type="AlphaFoldDB" id="A0A3Q1FFU4"/>
<dbReference type="InterPro" id="IPR013783">
    <property type="entry name" value="Ig-like_fold"/>
</dbReference>
<evidence type="ECO:0000256" key="9">
    <source>
        <dbReference type="ARBA" id="ARBA00023319"/>
    </source>
</evidence>
<dbReference type="PANTHER" id="PTHR12231">
    <property type="entry name" value="CTX-RELATED TYPE I TRANSMEMBRANE PROTEIN"/>
    <property type="match status" value="1"/>
</dbReference>
<dbReference type="SUPFAM" id="SSF48726">
    <property type="entry name" value="Immunoglobulin"/>
    <property type="match status" value="3"/>
</dbReference>
<dbReference type="InterPro" id="IPR003599">
    <property type="entry name" value="Ig_sub"/>
</dbReference>
<dbReference type="PROSITE" id="PS50835">
    <property type="entry name" value="IG_LIKE"/>
    <property type="match status" value="3"/>
</dbReference>
<dbReference type="CDD" id="cd07693">
    <property type="entry name" value="IgC_1_Robo"/>
    <property type="match status" value="1"/>
</dbReference>
<dbReference type="InterPro" id="IPR009138">
    <property type="entry name" value="Neural_cell_adh"/>
</dbReference>
<sequence length="374" mass="41809">MIITRVGNWSIPNNVSLHLCLTGSRARFEDSAPRIVEDPSDLVVSKGEPATLNCKAEGRPTPSIEWYKDGERVETDKDDPRSHRMLLPSGSLFFLRIVHGRRSKPDEGVYTCVARNYLGEAISRNASLEVAILRDDFRQAPSDVVVAAGEPAVLECVPPRGHPEPTVSWKRNNARVSTKDDRISMRGGKLMISHTRKSDAGMYVCVGTNMVGERDSDPAELVVYERPVLVRRPVNQVVMEEETVDFLCEVHGDPAPTVRWRREEGELPRGRFEIRNGNSLRLFRVKEQDEGTYTCTSENSVGKTEASAMLQVHGKKHIMHIVSEHTHTLAYLWGLALPKGQTPPLGTSWPGFQTVSNTVKARPSSYTLMHLYSN</sequence>
<dbReference type="FunFam" id="2.60.40.10:FF:000026">
    <property type="entry name" value="roundabout homolog 2 isoform X1"/>
    <property type="match status" value="1"/>
</dbReference>
<evidence type="ECO:0000256" key="1">
    <source>
        <dbReference type="ARBA" id="ARBA00004167"/>
    </source>
</evidence>
<dbReference type="Pfam" id="PF07679">
    <property type="entry name" value="I-set"/>
    <property type="match status" value="2"/>
</dbReference>
<evidence type="ECO:0000259" key="10">
    <source>
        <dbReference type="PROSITE" id="PS50835"/>
    </source>
</evidence>
<keyword evidence="7" id="KW-1015">Disulfide bond</keyword>
<accession>A0A3Q1FFU4</accession>
<evidence type="ECO:0000256" key="7">
    <source>
        <dbReference type="ARBA" id="ARBA00023157"/>
    </source>
</evidence>
<evidence type="ECO:0000256" key="2">
    <source>
        <dbReference type="ARBA" id="ARBA00022692"/>
    </source>
</evidence>
<keyword evidence="2" id="KW-0812">Transmembrane</keyword>